<evidence type="ECO:0000256" key="5">
    <source>
        <dbReference type="ARBA" id="ARBA00022989"/>
    </source>
</evidence>
<evidence type="ECO:0000256" key="6">
    <source>
        <dbReference type="ARBA" id="ARBA00023136"/>
    </source>
</evidence>
<evidence type="ECO:0000256" key="2">
    <source>
        <dbReference type="ARBA" id="ARBA00022448"/>
    </source>
</evidence>
<feature type="domain" description="RCK C-terminal" evidence="8">
    <location>
        <begin position="313"/>
        <end position="397"/>
    </location>
</feature>
<dbReference type="PANTHER" id="PTHR43652">
    <property type="entry name" value="BASIC AMINO ACID ANTIPORTER YFCC-RELATED"/>
    <property type="match status" value="1"/>
</dbReference>
<dbReference type="GO" id="GO:0005886">
    <property type="term" value="C:plasma membrane"/>
    <property type="evidence" value="ECO:0007669"/>
    <property type="project" value="TreeGrafter"/>
</dbReference>
<dbReference type="Pfam" id="PF03600">
    <property type="entry name" value="CitMHS"/>
    <property type="match status" value="1"/>
</dbReference>
<dbReference type="InterPro" id="IPR036721">
    <property type="entry name" value="RCK_C_sf"/>
</dbReference>
<evidence type="ECO:0000313" key="9">
    <source>
        <dbReference type="EMBL" id="ANF59153.1"/>
    </source>
</evidence>
<proteinExistence type="predicted"/>
<dbReference type="Pfam" id="PF02080">
    <property type="entry name" value="TrkA_C"/>
    <property type="match status" value="2"/>
</dbReference>
<dbReference type="KEGG" id="haa:A5892_18175"/>
<dbReference type="GO" id="GO:0006813">
    <property type="term" value="P:potassium ion transport"/>
    <property type="evidence" value="ECO:0007669"/>
    <property type="project" value="InterPro"/>
</dbReference>
<feature type="transmembrane region" description="Helical" evidence="7">
    <location>
        <begin position="173"/>
        <end position="195"/>
    </location>
</feature>
<dbReference type="Gene3D" id="3.30.70.1450">
    <property type="entry name" value="Regulator of K+ conductance, C-terminal domain"/>
    <property type="match status" value="2"/>
</dbReference>
<feature type="transmembrane region" description="Helical" evidence="7">
    <location>
        <begin position="549"/>
        <end position="567"/>
    </location>
</feature>
<feature type="transmembrane region" description="Helical" evidence="7">
    <location>
        <begin position="95"/>
        <end position="122"/>
    </location>
</feature>
<keyword evidence="5 7" id="KW-1133">Transmembrane helix</keyword>
<dbReference type="PANTHER" id="PTHR43652:SF1">
    <property type="entry name" value="RESPONSE REGULATOR"/>
    <property type="match status" value="1"/>
</dbReference>
<feature type="transmembrane region" description="Helical" evidence="7">
    <location>
        <begin position="6"/>
        <end position="21"/>
    </location>
</feature>
<accession>A0A172YIW6</accession>
<evidence type="ECO:0000259" key="8">
    <source>
        <dbReference type="PROSITE" id="PS51202"/>
    </source>
</evidence>
<dbReference type="PROSITE" id="PS51202">
    <property type="entry name" value="RCK_C"/>
    <property type="match status" value="2"/>
</dbReference>
<organism evidence="9 10">
    <name type="scientific">Halotalea alkalilenta</name>
    <dbReference type="NCBI Taxonomy" id="376489"/>
    <lineage>
        <taxon>Bacteria</taxon>
        <taxon>Pseudomonadati</taxon>
        <taxon>Pseudomonadota</taxon>
        <taxon>Gammaproteobacteria</taxon>
        <taxon>Oceanospirillales</taxon>
        <taxon>Halomonadaceae</taxon>
        <taxon>Halotalea</taxon>
    </lineage>
</organism>
<feature type="transmembrane region" description="Helical" evidence="7">
    <location>
        <begin position="28"/>
        <end position="45"/>
    </location>
</feature>
<name>A0A172YIW6_9GAMM</name>
<feature type="domain" description="RCK C-terminal" evidence="8">
    <location>
        <begin position="218"/>
        <end position="306"/>
    </location>
</feature>
<dbReference type="Proteomes" id="UP000077875">
    <property type="component" value="Chromosome"/>
</dbReference>
<protein>
    <submittedName>
        <fullName evidence="9">Citrate transporter</fullName>
    </submittedName>
</protein>
<dbReference type="InterPro" id="IPR004680">
    <property type="entry name" value="Cit_transptr-like_dom"/>
</dbReference>
<dbReference type="AlphaFoldDB" id="A0A172YIW6"/>
<dbReference type="EMBL" id="CP015243">
    <property type="protein sequence ID" value="ANF59153.1"/>
    <property type="molecule type" value="Genomic_DNA"/>
</dbReference>
<keyword evidence="2" id="KW-0813">Transport</keyword>
<dbReference type="GO" id="GO:0008324">
    <property type="term" value="F:monoatomic cation transmembrane transporter activity"/>
    <property type="evidence" value="ECO:0007669"/>
    <property type="project" value="InterPro"/>
</dbReference>
<evidence type="ECO:0000313" key="10">
    <source>
        <dbReference type="Proteomes" id="UP000077875"/>
    </source>
</evidence>
<keyword evidence="10" id="KW-1185">Reference proteome</keyword>
<gene>
    <name evidence="9" type="ORF">A5892_18175</name>
</gene>
<dbReference type="SUPFAM" id="SSF116726">
    <property type="entry name" value="TrkA C-terminal domain-like"/>
    <property type="match status" value="2"/>
</dbReference>
<feature type="transmembrane region" description="Helical" evidence="7">
    <location>
        <begin position="512"/>
        <end position="537"/>
    </location>
</feature>
<keyword evidence="4" id="KW-0677">Repeat</keyword>
<sequence>MSAELIWVLALLGFTVVLFVSDRVRMDVIALLAIVALAASGTLSVEEALAGFSDPSVVLIAAMFVIGEGLVRSGIAHRLGGLLVRGAGQSETRLLILLMPCVVLLGAVMSSTGVVAIFVPVVLSVAARIKTAPSRLMMPLSFAGLISGMTTLVATAPNLVVNSELQRAGLDGFGFFSITPLGVVVLLVGVGYMLVARRWLAGDGGLVAGPLGNRSTLNQLIQRYRLSGRAWRLRLRSDSPMIGRPLDTLALRERFGINAIGIERKRRLRRVIVAVFPGLELRERDTLLVDAADEDHVRAFCTECGLEPRILRGDYFSDRVEEIGMAEITPLPDSEKLGRSLRELAFRSTTGLSVVSIQRNGEVLVGSLIDEPIRNGDVLLVAGEWRRISRLQRDSRDFVVFGLPAEIDDVAPSRRKAPLALLSLALTIALMVSNAVPNAIAALIGCLLMAASRCIDAQSAYRSIHWPSLILIVGMMPFAIALQKTGGVALMVELLVETVGGLGPRTILAGLFALTAVIGLFISNTATAVLMAPIAIALAERLDASPYPFAMIVTLAASAAFMTPVSSPVNTLVVAPGGYRFVDFVKIGVPFTLIVMAIGVALVPWLFPF</sequence>
<dbReference type="PROSITE" id="PS01271">
    <property type="entry name" value="NA_SULFATE"/>
    <property type="match status" value="1"/>
</dbReference>
<reference evidence="9 10" key="1">
    <citation type="submission" date="2016-04" db="EMBL/GenBank/DDBJ databases">
        <title>Complete Genome Sequence of Halotalea alkalilenta IHB B 13600.</title>
        <authorList>
            <person name="Swarnkar M.K."/>
            <person name="Sharma A."/>
            <person name="Kaushal K."/>
            <person name="Soni R."/>
            <person name="Rana S."/>
            <person name="Singh A.K."/>
            <person name="Gulati A."/>
        </authorList>
    </citation>
    <scope>NUCLEOTIDE SEQUENCE [LARGE SCALE GENOMIC DNA]</scope>
    <source>
        <strain evidence="9 10">IHB B 13600</strain>
    </source>
</reference>
<dbReference type="STRING" id="376489.A5892_18175"/>
<feature type="transmembrane region" description="Helical" evidence="7">
    <location>
        <begin position="469"/>
        <end position="492"/>
    </location>
</feature>
<evidence type="ECO:0000256" key="3">
    <source>
        <dbReference type="ARBA" id="ARBA00022692"/>
    </source>
</evidence>
<evidence type="ECO:0000256" key="4">
    <source>
        <dbReference type="ARBA" id="ARBA00022737"/>
    </source>
</evidence>
<comment type="subcellular location">
    <subcellularLocation>
        <location evidence="1">Membrane</location>
        <topology evidence="1">Multi-pass membrane protein</topology>
    </subcellularLocation>
</comment>
<evidence type="ECO:0000256" key="7">
    <source>
        <dbReference type="SAM" id="Phobius"/>
    </source>
</evidence>
<keyword evidence="6 7" id="KW-0472">Membrane</keyword>
<dbReference type="InterPro" id="IPR051679">
    <property type="entry name" value="DASS-Related_Transporters"/>
</dbReference>
<feature type="transmembrane region" description="Helical" evidence="7">
    <location>
        <begin position="587"/>
        <end position="607"/>
    </location>
</feature>
<dbReference type="InterPro" id="IPR031312">
    <property type="entry name" value="Na/sul_symport_CS"/>
</dbReference>
<feature type="transmembrane region" description="Helical" evidence="7">
    <location>
        <begin position="419"/>
        <end position="448"/>
    </location>
</feature>
<dbReference type="InterPro" id="IPR006037">
    <property type="entry name" value="RCK_C"/>
</dbReference>
<dbReference type="RefSeq" id="WP_064123998.1">
    <property type="nucleotide sequence ID" value="NZ_CP015243.1"/>
</dbReference>
<feature type="transmembrane region" description="Helical" evidence="7">
    <location>
        <begin position="57"/>
        <end position="75"/>
    </location>
</feature>
<evidence type="ECO:0000256" key="1">
    <source>
        <dbReference type="ARBA" id="ARBA00004141"/>
    </source>
</evidence>
<keyword evidence="3 7" id="KW-0812">Transmembrane</keyword>
<feature type="transmembrane region" description="Helical" evidence="7">
    <location>
        <begin position="142"/>
        <end position="161"/>
    </location>
</feature>